<dbReference type="Proteomes" id="UP000032141">
    <property type="component" value="Chromosome C9"/>
</dbReference>
<sequence>MRFCCHEEYRVLTCKTPTKTITSLRKLESLKSNSDNPLRRRMKLCEAKNLRRYCLRVCLTIYKPKINVYNSMSSFPTG</sequence>
<reference evidence="1" key="2">
    <citation type="submission" date="2015-03" db="UniProtKB">
        <authorList>
            <consortium name="EnsemblPlants"/>
        </authorList>
    </citation>
    <scope>IDENTIFICATION</scope>
</reference>
<dbReference type="HOGENOM" id="CLU_2625421_0_0_1"/>
<dbReference type="AlphaFoldDB" id="A0A0D3EAC2"/>
<keyword evidence="2" id="KW-1185">Reference proteome</keyword>
<dbReference type="EnsemblPlants" id="Bo9g107120.1">
    <property type="protein sequence ID" value="Bo9g107120.1"/>
    <property type="gene ID" value="Bo9g107120"/>
</dbReference>
<organism evidence="1 2">
    <name type="scientific">Brassica oleracea var. oleracea</name>
    <dbReference type="NCBI Taxonomy" id="109376"/>
    <lineage>
        <taxon>Eukaryota</taxon>
        <taxon>Viridiplantae</taxon>
        <taxon>Streptophyta</taxon>
        <taxon>Embryophyta</taxon>
        <taxon>Tracheophyta</taxon>
        <taxon>Spermatophyta</taxon>
        <taxon>Magnoliopsida</taxon>
        <taxon>eudicotyledons</taxon>
        <taxon>Gunneridae</taxon>
        <taxon>Pentapetalae</taxon>
        <taxon>rosids</taxon>
        <taxon>malvids</taxon>
        <taxon>Brassicales</taxon>
        <taxon>Brassicaceae</taxon>
        <taxon>Brassiceae</taxon>
        <taxon>Brassica</taxon>
    </lineage>
</organism>
<accession>A0A0D3EAC2</accession>
<dbReference type="OMA" id="CCHEEYR"/>
<protein>
    <submittedName>
        <fullName evidence="1">Uncharacterized protein</fullName>
    </submittedName>
</protein>
<evidence type="ECO:0000313" key="1">
    <source>
        <dbReference type="EnsemblPlants" id="Bo9g107120.1"/>
    </source>
</evidence>
<dbReference type="Gramene" id="Bo9g107120.1">
    <property type="protein sequence ID" value="Bo9g107120.1"/>
    <property type="gene ID" value="Bo9g107120"/>
</dbReference>
<proteinExistence type="predicted"/>
<evidence type="ECO:0000313" key="2">
    <source>
        <dbReference type="Proteomes" id="UP000032141"/>
    </source>
</evidence>
<name>A0A0D3EAC2_BRAOL</name>
<reference evidence="1 2" key="1">
    <citation type="journal article" date="2014" name="Genome Biol.">
        <title>Transcriptome and methylome profiling reveals relics of genome dominance in the mesopolyploid Brassica oleracea.</title>
        <authorList>
            <person name="Parkin I.A."/>
            <person name="Koh C."/>
            <person name="Tang H."/>
            <person name="Robinson S.J."/>
            <person name="Kagale S."/>
            <person name="Clarke W.E."/>
            <person name="Town C.D."/>
            <person name="Nixon J."/>
            <person name="Krishnakumar V."/>
            <person name="Bidwell S.L."/>
            <person name="Denoeud F."/>
            <person name="Belcram H."/>
            <person name="Links M.G."/>
            <person name="Just J."/>
            <person name="Clarke C."/>
            <person name="Bender T."/>
            <person name="Huebert T."/>
            <person name="Mason A.S."/>
            <person name="Pires J.C."/>
            <person name="Barker G."/>
            <person name="Moore J."/>
            <person name="Walley P.G."/>
            <person name="Manoli S."/>
            <person name="Batley J."/>
            <person name="Edwards D."/>
            <person name="Nelson M.N."/>
            <person name="Wang X."/>
            <person name="Paterson A.H."/>
            <person name="King G."/>
            <person name="Bancroft I."/>
            <person name="Chalhoub B."/>
            <person name="Sharpe A.G."/>
        </authorList>
    </citation>
    <scope>NUCLEOTIDE SEQUENCE</scope>
    <source>
        <strain evidence="1 2">cv. TO1000</strain>
    </source>
</reference>